<evidence type="ECO:0000256" key="5">
    <source>
        <dbReference type="ARBA" id="ARBA00023136"/>
    </source>
</evidence>
<evidence type="ECO:0000256" key="6">
    <source>
        <dbReference type="SAM" id="Phobius"/>
    </source>
</evidence>
<feature type="transmembrane region" description="Helical" evidence="6">
    <location>
        <begin position="641"/>
        <end position="660"/>
    </location>
</feature>
<evidence type="ECO:0000256" key="1">
    <source>
        <dbReference type="ARBA" id="ARBA00004651"/>
    </source>
</evidence>
<sequence length="811" mass="88207">MTLTWRSITSRQRGFDSVGSAFNPSRTARHYHMPLKSLADQATTYRVRFCIGLLAVCILAPLAARDSARALSTMYNAPALWLPEDMPVRKQYDDFSELFQGQDVLMIGWDGAKIGAEEVDQAAQALLPLVQPTSDRPAYLEGVSSGQRVFDVLTSPPTSFSERATRARLKGSLVGEDGEQTIVLATFSGAGNLNRQEVLAQARQLVSDRIGVPEDQIYTAGPPTDGALVDAEAQGSIDRFTLPSVIVGALICVFCLRSIVLTAIIIIVAVIGQGMSLAMVLYSGIEMNAILIVLPPLVFVLTASAGIHLCNYYRDAMCSDPTIDPTAATRQAMQAGILPCWLAATTTIIGLGSLGLVRLVPVSAFGFIAAGSVFGTLLLLLLLLPGAMQWHGKRHRIKHRAALAKANEEDIDPLPVEKWRSNIGHAWEAFAARFMKYPIIVVALFTVITAVAASGLPQLTTSVNIPRMFPENSRIRTDYAWFEEHIGPTINAEVVVQFPPDSMPDPIDRFRLVRDVDDHLRSTELVGGVFSARSFLPSPPSKKSRSIRSTVLEANIRKQLEDPDSPLQDAGYIAIDKKGNQLWRISFRFPFDEAIDYRTEFQRVQAEVIPILESAGEGISPQFTGGVPMTTESQDVLLQDLFRSFLAAFGIVAIIMMLLLRSFTGGLVAMFPNLFPTITLFGTMGLLETPLDIGSVMTASVALGIAVDGTIHFLTKFQSQSRKGKARTEASLAALHKCGPAMWQTTAVCAISPLVYGLSDFQPTQRFAFMMFGLLLAALVGDVLLLPALLASPLGRFLTPKTPKQKPATTR</sequence>
<dbReference type="AlphaFoldDB" id="L7CH30"/>
<feature type="transmembrane region" description="Helical" evidence="6">
    <location>
        <begin position="291"/>
        <end position="314"/>
    </location>
</feature>
<feature type="transmembrane region" description="Helical" evidence="6">
    <location>
        <begin position="667"/>
        <end position="687"/>
    </location>
</feature>
<reference evidence="8 9" key="1">
    <citation type="journal article" date="2013" name="Mar. Genomics">
        <title>Expression of sulfatases in Rhodopirellula baltica and the diversity of sulfatases in the genus Rhodopirellula.</title>
        <authorList>
            <person name="Wegner C.E."/>
            <person name="Richter-Heitmann T."/>
            <person name="Klindworth A."/>
            <person name="Klockow C."/>
            <person name="Richter M."/>
            <person name="Achstetter T."/>
            <person name="Glockner F.O."/>
            <person name="Harder J."/>
        </authorList>
    </citation>
    <scope>NUCLEOTIDE SEQUENCE [LARGE SCALE GENOMIC DNA]</scope>
    <source>
        <strain evidence="8 9">SWK14</strain>
    </source>
</reference>
<dbReference type="Proteomes" id="UP000010959">
    <property type="component" value="Unassembled WGS sequence"/>
</dbReference>
<evidence type="ECO:0000256" key="4">
    <source>
        <dbReference type="ARBA" id="ARBA00022989"/>
    </source>
</evidence>
<dbReference type="EMBL" id="AMWG01000065">
    <property type="protein sequence ID" value="ELP33323.1"/>
    <property type="molecule type" value="Genomic_DNA"/>
</dbReference>
<feature type="transmembrane region" description="Helical" evidence="6">
    <location>
        <begin position="693"/>
        <end position="715"/>
    </location>
</feature>
<dbReference type="Pfam" id="PF03176">
    <property type="entry name" value="MMPL"/>
    <property type="match status" value="2"/>
</dbReference>
<keyword evidence="4 6" id="KW-1133">Transmembrane helix</keyword>
<dbReference type="PATRIC" id="fig|993516.3.peg.2892"/>
<evidence type="ECO:0000256" key="2">
    <source>
        <dbReference type="ARBA" id="ARBA00022475"/>
    </source>
</evidence>
<gene>
    <name evidence="8" type="ORF">RBSWK_02717</name>
</gene>
<dbReference type="InterPro" id="IPR004869">
    <property type="entry name" value="MMPL_dom"/>
</dbReference>
<dbReference type="GO" id="GO:0005886">
    <property type="term" value="C:plasma membrane"/>
    <property type="evidence" value="ECO:0007669"/>
    <property type="project" value="UniProtKB-SubCell"/>
</dbReference>
<feature type="domain" description="Membrane transport protein MMPL" evidence="7">
    <location>
        <begin position="614"/>
        <end position="806"/>
    </location>
</feature>
<accession>L7CH30</accession>
<comment type="subcellular location">
    <subcellularLocation>
        <location evidence="1">Cell membrane</location>
        <topology evidence="1">Multi-pass membrane protein</topology>
    </subcellularLocation>
</comment>
<feature type="transmembrane region" description="Helical" evidence="6">
    <location>
        <begin position="437"/>
        <end position="456"/>
    </location>
</feature>
<feature type="transmembrane region" description="Helical" evidence="6">
    <location>
        <begin position="45"/>
        <end position="64"/>
    </location>
</feature>
<feature type="transmembrane region" description="Helical" evidence="6">
    <location>
        <begin position="767"/>
        <end position="790"/>
    </location>
</feature>
<protein>
    <recommendedName>
        <fullName evidence="7">Membrane transport protein MMPL domain-containing protein</fullName>
    </recommendedName>
</protein>
<dbReference type="InterPro" id="IPR050545">
    <property type="entry name" value="Mycobact_MmpL"/>
</dbReference>
<evidence type="ECO:0000259" key="7">
    <source>
        <dbReference type="Pfam" id="PF03176"/>
    </source>
</evidence>
<dbReference type="SUPFAM" id="SSF82866">
    <property type="entry name" value="Multidrug efflux transporter AcrB transmembrane domain"/>
    <property type="match status" value="2"/>
</dbReference>
<keyword evidence="5 6" id="KW-0472">Membrane</keyword>
<dbReference type="Gene3D" id="1.20.1640.10">
    <property type="entry name" value="Multidrug efflux transporter AcrB transmembrane domain"/>
    <property type="match status" value="2"/>
</dbReference>
<feature type="transmembrane region" description="Helical" evidence="6">
    <location>
        <begin position="362"/>
        <end position="384"/>
    </location>
</feature>
<feature type="domain" description="Membrane transport protein MMPL" evidence="7">
    <location>
        <begin position="146"/>
        <end position="404"/>
    </location>
</feature>
<evidence type="ECO:0000313" key="8">
    <source>
        <dbReference type="EMBL" id="ELP33323.1"/>
    </source>
</evidence>
<dbReference type="PANTHER" id="PTHR33406">
    <property type="entry name" value="MEMBRANE PROTEIN MJ1562-RELATED"/>
    <property type="match status" value="1"/>
</dbReference>
<keyword evidence="2" id="KW-1003">Cell membrane</keyword>
<organism evidence="8 9">
    <name type="scientific">Rhodopirellula baltica SWK14</name>
    <dbReference type="NCBI Taxonomy" id="993516"/>
    <lineage>
        <taxon>Bacteria</taxon>
        <taxon>Pseudomonadati</taxon>
        <taxon>Planctomycetota</taxon>
        <taxon>Planctomycetia</taxon>
        <taxon>Pirellulales</taxon>
        <taxon>Pirellulaceae</taxon>
        <taxon>Rhodopirellula</taxon>
    </lineage>
</organism>
<evidence type="ECO:0000256" key="3">
    <source>
        <dbReference type="ARBA" id="ARBA00022692"/>
    </source>
</evidence>
<keyword evidence="3 6" id="KW-0812">Transmembrane</keyword>
<name>L7CH30_RHOBT</name>
<comment type="caution">
    <text evidence="8">The sequence shown here is derived from an EMBL/GenBank/DDBJ whole genome shotgun (WGS) entry which is preliminary data.</text>
</comment>
<proteinExistence type="predicted"/>
<dbReference type="PANTHER" id="PTHR33406:SF12">
    <property type="entry name" value="BLR2997 PROTEIN"/>
    <property type="match status" value="1"/>
</dbReference>
<feature type="transmembrane region" description="Helical" evidence="6">
    <location>
        <begin position="335"/>
        <end position="356"/>
    </location>
</feature>
<evidence type="ECO:0000313" key="9">
    <source>
        <dbReference type="Proteomes" id="UP000010959"/>
    </source>
</evidence>
<feature type="transmembrane region" description="Helical" evidence="6">
    <location>
        <begin position="245"/>
        <end position="271"/>
    </location>
</feature>